<dbReference type="AlphaFoldDB" id="A0A087SW36"/>
<feature type="non-terminal residue" evidence="1">
    <location>
        <position position="84"/>
    </location>
</feature>
<reference evidence="1 2" key="1">
    <citation type="submission" date="2013-11" db="EMBL/GenBank/DDBJ databases">
        <title>Genome sequencing of Stegodyphus mimosarum.</title>
        <authorList>
            <person name="Bechsgaard J."/>
        </authorList>
    </citation>
    <scope>NUCLEOTIDE SEQUENCE [LARGE SCALE GENOMIC DNA]</scope>
</reference>
<organism evidence="1 2">
    <name type="scientific">Stegodyphus mimosarum</name>
    <name type="common">African social velvet spider</name>
    <dbReference type="NCBI Taxonomy" id="407821"/>
    <lineage>
        <taxon>Eukaryota</taxon>
        <taxon>Metazoa</taxon>
        <taxon>Ecdysozoa</taxon>
        <taxon>Arthropoda</taxon>
        <taxon>Chelicerata</taxon>
        <taxon>Arachnida</taxon>
        <taxon>Araneae</taxon>
        <taxon>Araneomorphae</taxon>
        <taxon>Entelegynae</taxon>
        <taxon>Eresoidea</taxon>
        <taxon>Eresidae</taxon>
        <taxon>Stegodyphus</taxon>
    </lineage>
</organism>
<name>A0A087SW36_STEMI</name>
<dbReference type="EMBL" id="KK112214">
    <property type="protein sequence ID" value="KFM57075.1"/>
    <property type="molecule type" value="Genomic_DNA"/>
</dbReference>
<accession>A0A087SW36</accession>
<dbReference type="OrthoDB" id="6690226at2759"/>
<dbReference type="Proteomes" id="UP000054359">
    <property type="component" value="Unassembled WGS sequence"/>
</dbReference>
<protein>
    <submittedName>
        <fullName evidence="1">Uncharacterized protein</fullName>
    </submittedName>
</protein>
<sequence length="84" mass="9574">MSDLFAKFNGINLQLQGEELHLITTKSVISAFPKKFTSQKQNLGHNEFSQFPILSDLHNSTEIPLDKTQVYCQHLDSFFAQGLF</sequence>
<gene>
    <name evidence="1" type="ORF">X975_16606</name>
</gene>
<evidence type="ECO:0000313" key="2">
    <source>
        <dbReference type="Proteomes" id="UP000054359"/>
    </source>
</evidence>
<evidence type="ECO:0000313" key="1">
    <source>
        <dbReference type="EMBL" id="KFM57075.1"/>
    </source>
</evidence>
<dbReference type="OMA" id="IVACAIN"/>
<keyword evidence="2" id="KW-1185">Reference proteome</keyword>
<proteinExistence type="predicted"/>